<keyword evidence="3" id="KW-1185">Reference proteome</keyword>
<gene>
    <name evidence="2" type="ORF">MACH16_09320</name>
</gene>
<accession>A0ABM8FBF7</accession>
<protein>
    <submittedName>
        <fullName evidence="2">Uncharacterized protein</fullName>
    </submittedName>
</protein>
<feature type="coiled-coil region" evidence="1">
    <location>
        <begin position="62"/>
        <end position="96"/>
    </location>
</feature>
<dbReference type="EMBL" id="AP027271">
    <property type="protein sequence ID" value="BDX02184.1"/>
    <property type="molecule type" value="Genomic_DNA"/>
</dbReference>
<name>A0ABM8FBF7_9GAMM</name>
<organism evidence="2 3">
    <name type="scientific">Marinomonas pontica</name>
    <dbReference type="NCBI Taxonomy" id="264739"/>
    <lineage>
        <taxon>Bacteria</taxon>
        <taxon>Pseudomonadati</taxon>
        <taxon>Pseudomonadota</taxon>
        <taxon>Gammaproteobacteria</taxon>
        <taxon>Oceanospirillales</taxon>
        <taxon>Oceanospirillaceae</taxon>
        <taxon>Marinomonas</taxon>
    </lineage>
</organism>
<proteinExistence type="predicted"/>
<dbReference type="Proteomes" id="UP001307608">
    <property type="component" value="Chromosome"/>
</dbReference>
<sequence length="176" mass="19856">MPTKTNNTPKKEEEISTPKKKPKTLLITFFACFLLSVGSSSGITFYLMQSPSTEESIATNPLVEQSNTIDLLQKSLSQQEEKIQAMEQQAEVLKLYLRHSSSTALKNILIDQEQNIQAYLKVMKSAMAELSALSSRTIDWNEKYQYQLDLALKGSLEREDLLKLLKTGEPNEQPSP</sequence>
<evidence type="ECO:0000313" key="2">
    <source>
        <dbReference type="EMBL" id="BDX02184.1"/>
    </source>
</evidence>
<reference evidence="2 3" key="1">
    <citation type="submission" date="2023-01" db="EMBL/GenBank/DDBJ databases">
        <title>Complete genome sequence of Marinomonas pontica strain 200518_36.</title>
        <authorList>
            <person name="Ueki S."/>
            <person name="Gajardo G."/>
            <person name="Maruyama F."/>
        </authorList>
    </citation>
    <scope>NUCLEOTIDE SEQUENCE [LARGE SCALE GENOMIC DNA]</scope>
    <source>
        <strain evidence="2 3">200518_36</strain>
    </source>
</reference>
<evidence type="ECO:0000256" key="1">
    <source>
        <dbReference type="SAM" id="Coils"/>
    </source>
</evidence>
<keyword evidence="1" id="KW-0175">Coiled coil</keyword>
<evidence type="ECO:0000313" key="3">
    <source>
        <dbReference type="Proteomes" id="UP001307608"/>
    </source>
</evidence>